<proteinExistence type="predicted"/>
<dbReference type="Proteomes" id="UP000010116">
    <property type="component" value="Unassembled WGS sequence"/>
</dbReference>
<dbReference type="GO" id="GO:0005840">
    <property type="term" value="C:ribosome"/>
    <property type="evidence" value="ECO:0007669"/>
    <property type="project" value="UniProtKB-KW"/>
</dbReference>
<accession>J5KLW5</accession>
<organism evidence="1 2">
    <name type="scientific">SAR86 cluster bacterium SAR86B</name>
    <dbReference type="NCBI Taxonomy" id="1123867"/>
    <lineage>
        <taxon>Bacteria</taxon>
        <taxon>Pseudomonadati</taxon>
        <taxon>Pseudomonadota</taxon>
        <taxon>Gammaproteobacteria</taxon>
        <taxon>SAR86 cluster</taxon>
    </lineage>
</organism>
<dbReference type="AlphaFoldDB" id="J5KLW5"/>
<keyword evidence="1" id="KW-0687">Ribonucleoprotein</keyword>
<sequence>MQKILYIFVLSFILISCGDTSNNRTNSLSTLIKPSFTYNIDFFRCNLNDNVSLFNLESFFSKNILKYSTLIEFENIKLSVLFPDNESNVKNFLLSITSKGNPAFLKKFIDEINADGIDEIADCSFAIYQNNAFDIIPKETTNSDFNKIEILRCTYNDSYNYGTFKISIDRFVNHIQKLDIPYSLSYVEDKSLKNSFFWINTFYQKQYKDSLLASWVTNRDSIEIKDEFTENATCLDSSVYKSYDLL</sequence>
<evidence type="ECO:0000313" key="1">
    <source>
        <dbReference type="EMBL" id="EJP73181.1"/>
    </source>
</evidence>
<name>J5KLW5_9GAMM</name>
<protein>
    <submittedName>
        <fullName evidence="1">Putative ribosomal protein S3</fullName>
    </submittedName>
</protein>
<dbReference type="HOGENOM" id="CLU_1137412_0_0_6"/>
<evidence type="ECO:0000313" key="2">
    <source>
        <dbReference type="Proteomes" id="UP000010116"/>
    </source>
</evidence>
<dbReference type="EMBL" id="JH611179">
    <property type="protein sequence ID" value="EJP73181.1"/>
    <property type="molecule type" value="Genomic_DNA"/>
</dbReference>
<keyword evidence="1" id="KW-0689">Ribosomal protein</keyword>
<dbReference type="PROSITE" id="PS51257">
    <property type="entry name" value="PROKAR_LIPOPROTEIN"/>
    <property type="match status" value="1"/>
</dbReference>
<gene>
    <name evidence="1" type="ORF">NT02SARS_1747</name>
</gene>
<reference evidence="1 2" key="1">
    <citation type="journal article" date="2012" name="ISME J.">
        <title>Genomic insights to SAR86, an abundant and uncultivated marine bacterial lineage.</title>
        <authorList>
            <person name="Dupont C.L."/>
            <person name="Rusch D.B."/>
            <person name="Yooseph S."/>
            <person name="Lombardo M.J."/>
            <person name="Richter R.A."/>
            <person name="Valas R."/>
            <person name="Novotny M."/>
            <person name="Yee-Greenbaum J."/>
            <person name="Selengut J.D."/>
            <person name="Haft D.H."/>
            <person name="Halpern A.L."/>
            <person name="Lasken R.S."/>
            <person name="Nealson K."/>
            <person name="Friedman R."/>
            <person name="Venter J.C."/>
        </authorList>
    </citation>
    <scope>NUCLEOTIDE SEQUENCE [LARGE SCALE GENOMIC DNA]</scope>
</reference>